<dbReference type="PANTHER" id="PTHR35446:SF3">
    <property type="entry name" value="CMD DOMAIN-CONTAINING PROTEIN"/>
    <property type="match status" value="1"/>
</dbReference>
<organism evidence="2">
    <name type="scientific">uncultured Arthrobacter sp</name>
    <dbReference type="NCBI Taxonomy" id="114050"/>
    <lineage>
        <taxon>Bacteria</taxon>
        <taxon>Bacillati</taxon>
        <taxon>Actinomycetota</taxon>
        <taxon>Actinomycetes</taxon>
        <taxon>Micrococcales</taxon>
        <taxon>Micrococcaceae</taxon>
        <taxon>Arthrobacter</taxon>
        <taxon>environmental samples</taxon>
    </lineage>
</organism>
<proteinExistence type="predicted"/>
<dbReference type="AlphaFoldDB" id="A0A6J4IHQ1"/>
<protein>
    <submittedName>
        <fullName evidence="2">Macrophage infectivity potentiator-related protein</fullName>
    </submittedName>
</protein>
<accession>A0A6J4IHQ1</accession>
<dbReference type="SUPFAM" id="SSF69118">
    <property type="entry name" value="AhpD-like"/>
    <property type="match status" value="1"/>
</dbReference>
<dbReference type="EMBL" id="CADCTE010000124">
    <property type="protein sequence ID" value="CAA9252422.1"/>
    <property type="molecule type" value="Genomic_DNA"/>
</dbReference>
<dbReference type="Pfam" id="PF02627">
    <property type="entry name" value="CMD"/>
    <property type="match status" value="1"/>
</dbReference>
<evidence type="ECO:0000313" key="2">
    <source>
        <dbReference type="EMBL" id="CAA9252422.1"/>
    </source>
</evidence>
<dbReference type="RefSeq" id="WP_294568373.1">
    <property type="nucleotide sequence ID" value="NZ_CADCTE010000124.1"/>
</dbReference>
<dbReference type="Gene3D" id="1.20.1290.10">
    <property type="entry name" value="AhpD-like"/>
    <property type="match status" value="1"/>
</dbReference>
<dbReference type="PANTHER" id="PTHR35446">
    <property type="entry name" value="SI:CH211-175M2.5"/>
    <property type="match status" value="1"/>
</dbReference>
<sequence>MTRVNPVSPADASEQVSGMFAEIKGAFGVVPKMFQVTGNSPAALASMWGSFGALGAGTLDAKLGEQIAVAVANANSCAYCLSAHTALGRKAGASQDEMSEAQLGSSSNPRTAAALTFALELVEKRGHVSDADMRAIAAAGYTEGEIVEIVAHVALNLFTNYINVALEVPNDFPVVSFRAPAAA</sequence>
<feature type="domain" description="Carboxymuconolactone decarboxylase-like" evidence="1">
    <location>
        <begin position="51"/>
        <end position="121"/>
    </location>
</feature>
<dbReference type="InterPro" id="IPR004675">
    <property type="entry name" value="AhpD_core"/>
</dbReference>
<dbReference type="NCBIfam" id="TIGR00778">
    <property type="entry name" value="ahpD_dom"/>
    <property type="match status" value="1"/>
</dbReference>
<dbReference type="InterPro" id="IPR029032">
    <property type="entry name" value="AhpD-like"/>
</dbReference>
<dbReference type="InterPro" id="IPR003779">
    <property type="entry name" value="CMD-like"/>
</dbReference>
<dbReference type="GO" id="GO:0051920">
    <property type="term" value="F:peroxiredoxin activity"/>
    <property type="evidence" value="ECO:0007669"/>
    <property type="project" value="InterPro"/>
</dbReference>
<evidence type="ECO:0000259" key="1">
    <source>
        <dbReference type="Pfam" id="PF02627"/>
    </source>
</evidence>
<gene>
    <name evidence="2" type="ORF">AVDCRST_MAG83-2284</name>
</gene>
<reference evidence="2" key="1">
    <citation type="submission" date="2020-02" db="EMBL/GenBank/DDBJ databases">
        <authorList>
            <person name="Meier V. D."/>
        </authorList>
    </citation>
    <scope>NUCLEOTIDE SEQUENCE</scope>
    <source>
        <strain evidence="2">AVDCRST_MAG83</strain>
    </source>
</reference>
<name>A0A6J4IHQ1_9MICC</name>